<gene>
    <name evidence="7" type="ORF">EZV62_025270</name>
</gene>
<dbReference type="GO" id="GO:0070008">
    <property type="term" value="F:serine-type exopeptidase activity"/>
    <property type="evidence" value="ECO:0007669"/>
    <property type="project" value="InterPro"/>
</dbReference>
<dbReference type="OrthoDB" id="2130629at2759"/>
<dbReference type="Pfam" id="PF05577">
    <property type="entry name" value="Peptidase_S28"/>
    <property type="match status" value="2"/>
</dbReference>
<comment type="similarity">
    <text evidence="1">Belongs to the peptidase S28 family.</text>
</comment>
<name>A0A5C7GY27_9ROSI</name>
<dbReference type="EMBL" id="VAHF01000012">
    <property type="protein sequence ID" value="TXG49395.1"/>
    <property type="molecule type" value="Genomic_DNA"/>
</dbReference>
<dbReference type="GO" id="GO:0008239">
    <property type="term" value="F:dipeptidyl-peptidase activity"/>
    <property type="evidence" value="ECO:0007669"/>
    <property type="project" value="TreeGrafter"/>
</dbReference>
<organism evidence="7 8">
    <name type="scientific">Acer yangbiense</name>
    <dbReference type="NCBI Taxonomy" id="1000413"/>
    <lineage>
        <taxon>Eukaryota</taxon>
        <taxon>Viridiplantae</taxon>
        <taxon>Streptophyta</taxon>
        <taxon>Embryophyta</taxon>
        <taxon>Tracheophyta</taxon>
        <taxon>Spermatophyta</taxon>
        <taxon>Magnoliopsida</taxon>
        <taxon>eudicotyledons</taxon>
        <taxon>Gunneridae</taxon>
        <taxon>Pentapetalae</taxon>
        <taxon>rosids</taxon>
        <taxon>malvids</taxon>
        <taxon>Sapindales</taxon>
        <taxon>Sapindaceae</taxon>
        <taxon>Hippocastanoideae</taxon>
        <taxon>Acereae</taxon>
        <taxon>Acer</taxon>
    </lineage>
</organism>
<dbReference type="PANTHER" id="PTHR11010">
    <property type="entry name" value="PROTEASE S28 PRO-X CARBOXYPEPTIDASE-RELATED"/>
    <property type="match status" value="1"/>
</dbReference>
<keyword evidence="3 6" id="KW-0732">Signal</keyword>
<evidence type="ECO:0000256" key="6">
    <source>
        <dbReference type="SAM" id="SignalP"/>
    </source>
</evidence>
<keyword evidence="2" id="KW-0645">Protease</keyword>
<evidence type="ECO:0000313" key="8">
    <source>
        <dbReference type="Proteomes" id="UP000323000"/>
    </source>
</evidence>
<dbReference type="AlphaFoldDB" id="A0A5C7GY27"/>
<comment type="caution">
    <text evidence="7">The sequence shown here is derived from an EMBL/GenBank/DDBJ whole genome shotgun (WGS) entry which is preliminary data.</text>
</comment>
<evidence type="ECO:0000256" key="2">
    <source>
        <dbReference type="ARBA" id="ARBA00022670"/>
    </source>
</evidence>
<dbReference type="InterPro" id="IPR029058">
    <property type="entry name" value="AB_hydrolase_fold"/>
</dbReference>
<feature type="signal peptide" evidence="6">
    <location>
        <begin position="1"/>
        <end position="30"/>
    </location>
</feature>
<accession>A0A5C7GY27</accession>
<sequence>MATTMTAPRIQAPWLLPWLLLIFLTTFASTSPLKTIPKLAVHHRINLENPSTSNLNPYNPEDHKTYYYDQTLDHFNYQPQSYATFQQRYVVNEKNWGGSRVAAPIFAYLGEESDLEGDVEAIGFLRDNTARFNALQHRFYGKSVPFGTRENAMRNATLRGYFNSAQALADYAEDASRSCHNTIKRSWGEIDRAAATSNGLSWLSKKFKTCNPLKDGSELKDYLDTLYCTAAQYDRPPRYPVTVVCDGIDGASQNSDTLDRIFAGITCSEIVLPVGRGEQDTMFQADPFDMKTYSDSCKQDFGVTPRPHWITTYYGGLNIREVLKRFGSNMIFSNGLHDPYSSGGVLENISNSIVALVTQQGSHCLDLMPANQNDPEWLVRQRQRNEEVEIIRNWILQYYQDLFQSY</sequence>
<proteinExistence type="inferred from homology"/>
<dbReference type="Gene3D" id="3.40.50.1820">
    <property type="entry name" value="alpha/beta hydrolase"/>
    <property type="match status" value="2"/>
</dbReference>
<evidence type="ECO:0000256" key="1">
    <source>
        <dbReference type="ARBA" id="ARBA00011079"/>
    </source>
</evidence>
<protein>
    <submittedName>
        <fullName evidence="7">Uncharacterized protein</fullName>
    </submittedName>
</protein>
<evidence type="ECO:0000256" key="4">
    <source>
        <dbReference type="ARBA" id="ARBA00022801"/>
    </source>
</evidence>
<dbReference type="PANTHER" id="PTHR11010:SF120">
    <property type="entry name" value="LYSOSOMAL PRO-X CARBOXYPEPTIDASE"/>
    <property type="match status" value="1"/>
</dbReference>
<reference evidence="8" key="1">
    <citation type="journal article" date="2019" name="Gigascience">
        <title>De novo genome assembly of the endangered Acer yangbiense, a plant species with extremely small populations endemic to Yunnan Province, China.</title>
        <authorList>
            <person name="Yang J."/>
            <person name="Wariss H.M."/>
            <person name="Tao L."/>
            <person name="Zhang R."/>
            <person name="Yun Q."/>
            <person name="Hollingsworth P."/>
            <person name="Dao Z."/>
            <person name="Luo G."/>
            <person name="Guo H."/>
            <person name="Ma Y."/>
            <person name="Sun W."/>
        </authorList>
    </citation>
    <scope>NUCLEOTIDE SEQUENCE [LARGE SCALE GENOMIC DNA]</scope>
    <source>
        <strain evidence="8">cv. Malutang</strain>
    </source>
</reference>
<keyword evidence="4" id="KW-0378">Hydrolase</keyword>
<feature type="chain" id="PRO_5023013776" evidence="6">
    <location>
        <begin position="31"/>
        <end position="406"/>
    </location>
</feature>
<dbReference type="Proteomes" id="UP000323000">
    <property type="component" value="Chromosome 12"/>
</dbReference>
<evidence type="ECO:0000256" key="3">
    <source>
        <dbReference type="ARBA" id="ARBA00022729"/>
    </source>
</evidence>
<evidence type="ECO:0000256" key="5">
    <source>
        <dbReference type="ARBA" id="ARBA00023180"/>
    </source>
</evidence>
<evidence type="ECO:0000313" key="7">
    <source>
        <dbReference type="EMBL" id="TXG49395.1"/>
    </source>
</evidence>
<dbReference type="InterPro" id="IPR008758">
    <property type="entry name" value="Peptidase_S28"/>
</dbReference>
<keyword evidence="8" id="KW-1185">Reference proteome</keyword>
<keyword evidence="5" id="KW-0325">Glycoprotein</keyword>
<dbReference type="GO" id="GO:0006508">
    <property type="term" value="P:proteolysis"/>
    <property type="evidence" value="ECO:0007669"/>
    <property type="project" value="UniProtKB-KW"/>
</dbReference>